<proteinExistence type="predicted"/>
<evidence type="ECO:0000313" key="2">
    <source>
        <dbReference type="Proteomes" id="UP000002350"/>
    </source>
</evidence>
<dbReference type="Proteomes" id="UP000002350">
    <property type="component" value="Chromosome"/>
</dbReference>
<name>D4ZD85_SHEVD</name>
<evidence type="ECO:0000313" key="1">
    <source>
        <dbReference type="EMBL" id="BAJ00007.1"/>
    </source>
</evidence>
<accession>D4ZD85</accession>
<dbReference type="EMBL" id="AP011177">
    <property type="protein sequence ID" value="BAJ00007.1"/>
    <property type="molecule type" value="Genomic_DNA"/>
</dbReference>
<protein>
    <submittedName>
        <fullName evidence="1">Uncharacterized protein</fullName>
    </submittedName>
</protein>
<dbReference type="KEGG" id="svo:SVI_0036"/>
<dbReference type="HOGENOM" id="CLU_2556405_0_0_6"/>
<sequence length="82" mass="9324">MIKLKPMKENMRIRDLYVIMKGDDGATSHQMFGLLRKGSFSQGAMVKESNKSIASFTINFDKNIANSINFRKSSIEIWAHKA</sequence>
<keyword evidence="2" id="KW-1185">Reference proteome</keyword>
<dbReference type="AlphaFoldDB" id="D4ZD85"/>
<organism evidence="1 2">
    <name type="scientific">Shewanella violacea (strain JCM 10179 / CIP 106290 / LMG 19151 / DSS12)</name>
    <dbReference type="NCBI Taxonomy" id="637905"/>
    <lineage>
        <taxon>Bacteria</taxon>
        <taxon>Pseudomonadati</taxon>
        <taxon>Pseudomonadota</taxon>
        <taxon>Gammaproteobacteria</taxon>
        <taxon>Alteromonadales</taxon>
        <taxon>Shewanellaceae</taxon>
        <taxon>Shewanella</taxon>
    </lineage>
</organism>
<reference evidence="2" key="1">
    <citation type="journal article" date="2010" name="Mol. Biosyst.">
        <title>Complete genome sequence and comparative analysis of Shewanella violacea, a psychrophilic and piezophilic bacterium from deep sea floor sediments.</title>
        <authorList>
            <person name="Aono E."/>
            <person name="Baba T."/>
            <person name="Ara T."/>
            <person name="Nishi T."/>
            <person name="Nakamichi T."/>
            <person name="Inamoto E."/>
            <person name="Toyonaga H."/>
            <person name="Hasegawa M."/>
            <person name="Takai Y."/>
            <person name="Okumura Y."/>
            <person name="Baba M."/>
            <person name="Tomita M."/>
            <person name="Kato C."/>
            <person name="Oshima T."/>
            <person name="Nakasone K."/>
            <person name="Mori H."/>
        </authorList>
    </citation>
    <scope>NUCLEOTIDE SEQUENCE [LARGE SCALE GENOMIC DNA]</scope>
    <source>
        <strain evidence="2">JCM 10179 / CIP 106290 / LMG 19151 / DSS12</strain>
    </source>
</reference>
<gene>
    <name evidence="1" type="ordered locus">SVI_0036</name>
</gene>